<dbReference type="AlphaFoldDB" id="A0A1I3P5W3"/>
<evidence type="ECO:0000313" key="2">
    <source>
        <dbReference type="Proteomes" id="UP000199545"/>
    </source>
</evidence>
<proteinExistence type="predicted"/>
<protein>
    <recommendedName>
        <fullName evidence="3">Cof subfamily of IIB subfamily of haloacid dehalogenase superfamily/HAD-superfamily hydrolase, subfamily IIB</fullName>
    </recommendedName>
</protein>
<dbReference type="GO" id="GO:0016791">
    <property type="term" value="F:phosphatase activity"/>
    <property type="evidence" value="ECO:0007669"/>
    <property type="project" value="TreeGrafter"/>
</dbReference>
<dbReference type="CDD" id="cd07516">
    <property type="entry name" value="HAD_Pase"/>
    <property type="match status" value="1"/>
</dbReference>
<dbReference type="Gene3D" id="3.30.1240.10">
    <property type="match status" value="1"/>
</dbReference>
<dbReference type="STRING" id="46223.SAMN05421852_105104"/>
<dbReference type="OrthoDB" id="9806027at2"/>
<dbReference type="SFLD" id="SFLDS00003">
    <property type="entry name" value="Haloacid_Dehalogenase"/>
    <property type="match status" value="1"/>
</dbReference>
<dbReference type="Gene3D" id="3.40.50.1000">
    <property type="entry name" value="HAD superfamily/HAD-like"/>
    <property type="match status" value="1"/>
</dbReference>
<organism evidence="1 2">
    <name type="scientific">Thermoflavimicrobium dichotomicum</name>
    <dbReference type="NCBI Taxonomy" id="46223"/>
    <lineage>
        <taxon>Bacteria</taxon>
        <taxon>Bacillati</taxon>
        <taxon>Bacillota</taxon>
        <taxon>Bacilli</taxon>
        <taxon>Bacillales</taxon>
        <taxon>Thermoactinomycetaceae</taxon>
        <taxon>Thermoflavimicrobium</taxon>
    </lineage>
</organism>
<dbReference type="RefSeq" id="WP_093229169.1">
    <property type="nucleotide sequence ID" value="NZ_FORR01000005.1"/>
</dbReference>
<dbReference type="SFLD" id="SFLDG01140">
    <property type="entry name" value="C2.B:_Phosphomannomutase_and_P"/>
    <property type="match status" value="1"/>
</dbReference>
<accession>A0A1I3P5W3</accession>
<dbReference type="InterPro" id="IPR006379">
    <property type="entry name" value="HAD-SF_hydro_IIB"/>
</dbReference>
<dbReference type="Proteomes" id="UP000199545">
    <property type="component" value="Unassembled WGS sequence"/>
</dbReference>
<dbReference type="SUPFAM" id="SSF56784">
    <property type="entry name" value="HAD-like"/>
    <property type="match status" value="1"/>
</dbReference>
<dbReference type="PANTHER" id="PTHR10000:SF8">
    <property type="entry name" value="HAD SUPERFAMILY HYDROLASE-LIKE, TYPE 3"/>
    <property type="match status" value="1"/>
</dbReference>
<name>A0A1I3P5W3_9BACL</name>
<dbReference type="InterPro" id="IPR023214">
    <property type="entry name" value="HAD_sf"/>
</dbReference>
<evidence type="ECO:0000313" key="1">
    <source>
        <dbReference type="EMBL" id="SFJ16938.1"/>
    </source>
</evidence>
<reference evidence="1 2" key="1">
    <citation type="submission" date="2016-10" db="EMBL/GenBank/DDBJ databases">
        <authorList>
            <person name="de Groot N.N."/>
        </authorList>
    </citation>
    <scope>NUCLEOTIDE SEQUENCE [LARGE SCALE GENOMIC DNA]</scope>
    <source>
        <strain evidence="1 2">DSM 44778</strain>
    </source>
</reference>
<evidence type="ECO:0008006" key="3">
    <source>
        <dbReference type="Google" id="ProtNLM"/>
    </source>
</evidence>
<dbReference type="EMBL" id="FORR01000005">
    <property type="protein sequence ID" value="SFJ16938.1"/>
    <property type="molecule type" value="Genomic_DNA"/>
</dbReference>
<dbReference type="InterPro" id="IPR000150">
    <property type="entry name" value="Cof"/>
</dbReference>
<dbReference type="NCBIfam" id="TIGR01484">
    <property type="entry name" value="HAD-SF-IIB"/>
    <property type="match status" value="1"/>
</dbReference>
<gene>
    <name evidence="1" type="ORF">SAMN05421852_105104</name>
</gene>
<dbReference type="Pfam" id="PF08282">
    <property type="entry name" value="Hydrolase_3"/>
    <property type="match status" value="1"/>
</dbReference>
<dbReference type="GO" id="GO:0000287">
    <property type="term" value="F:magnesium ion binding"/>
    <property type="evidence" value="ECO:0007669"/>
    <property type="project" value="TreeGrafter"/>
</dbReference>
<dbReference type="GO" id="GO:0005829">
    <property type="term" value="C:cytosol"/>
    <property type="evidence" value="ECO:0007669"/>
    <property type="project" value="TreeGrafter"/>
</dbReference>
<dbReference type="InterPro" id="IPR036412">
    <property type="entry name" value="HAD-like_sf"/>
</dbReference>
<keyword evidence="2" id="KW-1185">Reference proteome</keyword>
<sequence length="272" mass="30261">MPTLNYSLLVSDLDGTLLNNNQISGMNQKSIEQFQALGGLFTIASGRNYHESKRIIQQLNIRIPVILCNGAMLYDPKQNEMIPIKCLEYALSIEIAQELDHMFSDVADIFIFTIDKIYATKMNPFTIQATGFQPHFVSSFKEVPKKQEIMKVAAISKPDQIKQIAEKLSTMNWPVDFIQTGETFFEIVPQGVSKGKAVARLLNELQIASEQAAAIGDHCNDLSMIEQVGLFAAVANAHPSVLEQANVVVQANVEDGVSDFIHQYLIHKPHAE</sequence>
<dbReference type="PANTHER" id="PTHR10000">
    <property type="entry name" value="PHOSPHOSERINE PHOSPHATASE"/>
    <property type="match status" value="1"/>
</dbReference>
<dbReference type="NCBIfam" id="TIGR00099">
    <property type="entry name" value="Cof-subfamily"/>
    <property type="match status" value="1"/>
</dbReference>
<dbReference type="PROSITE" id="PS01228">
    <property type="entry name" value="COF_1"/>
    <property type="match status" value="1"/>
</dbReference>